<organism evidence="2 3">
    <name type="scientific">Phytophthora nicotianae</name>
    <name type="common">Potato buckeye rot agent</name>
    <name type="synonym">Phytophthora parasitica</name>
    <dbReference type="NCBI Taxonomy" id="4792"/>
    <lineage>
        <taxon>Eukaryota</taxon>
        <taxon>Sar</taxon>
        <taxon>Stramenopiles</taxon>
        <taxon>Oomycota</taxon>
        <taxon>Peronosporomycetes</taxon>
        <taxon>Peronosporales</taxon>
        <taxon>Peronosporaceae</taxon>
        <taxon>Phytophthora</taxon>
    </lineage>
</organism>
<evidence type="ECO:0008006" key="4">
    <source>
        <dbReference type="Google" id="ProtNLM"/>
    </source>
</evidence>
<dbReference type="PANTHER" id="PTHR31569:SF4">
    <property type="entry name" value="SWIM-TYPE DOMAIN-CONTAINING PROTEIN"/>
    <property type="match status" value="1"/>
</dbReference>
<dbReference type="OrthoDB" id="113719at2759"/>
<dbReference type="Proteomes" id="UP000052943">
    <property type="component" value="Unassembled WGS sequence"/>
</dbReference>
<dbReference type="STRING" id="4790.A0A0W8DYI5"/>
<evidence type="ECO:0000313" key="3">
    <source>
        <dbReference type="Proteomes" id="UP000052943"/>
    </source>
</evidence>
<reference evidence="2 3" key="1">
    <citation type="submission" date="2015-11" db="EMBL/GenBank/DDBJ databases">
        <title>Genomes and virulence difference between two physiological races of Phytophthora nicotianae.</title>
        <authorList>
            <person name="Liu H."/>
            <person name="Ma X."/>
            <person name="Yu H."/>
            <person name="Fang D."/>
            <person name="Li Y."/>
            <person name="Wang X."/>
            <person name="Wang W."/>
            <person name="Dong Y."/>
            <person name="Xiao B."/>
        </authorList>
    </citation>
    <scope>NUCLEOTIDE SEQUENCE [LARGE SCALE GENOMIC DNA]</scope>
    <source>
        <strain evidence="3">race 0</strain>
    </source>
</reference>
<proteinExistence type="predicted"/>
<dbReference type="InterPro" id="IPR052579">
    <property type="entry name" value="Zinc_finger_SWIM"/>
</dbReference>
<evidence type="ECO:0000313" key="2">
    <source>
        <dbReference type="EMBL" id="KUG01139.1"/>
    </source>
</evidence>
<name>A0A0W8DYI5_PHYNI</name>
<feature type="region of interest" description="Disordered" evidence="1">
    <location>
        <begin position="1"/>
        <end position="118"/>
    </location>
</feature>
<feature type="compositionally biased region" description="Basic and acidic residues" evidence="1">
    <location>
        <begin position="82"/>
        <end position="101"/>
    </location>
</feature>
<protein>
    <recommendedName>
        <fullName evidence="4">FAR1 domain-containing protein</fullName>
    </recommendedName>
</protein>
<dbReference type="PANTHER" id="PTHR31569">
    <property type="entry name" value="SWIM-TYPE DOMAIN-CONTAINING PROTEIN"/>
    <property type="match status" value="1"/>
</dbReference>
<dbReference type="AlphaFoldDB" id="A0A0W8DYI5"/>
<dbReference type="EMBL" id="LNFO01000443">
    <property type="protein sequence ID" value="KUG01139.1"/>
    <property type="molecule type" value="Genomic_DNA"/>
</dbReference>
<accession>A0A0W8DYI5</accession>
<evidence type="ECO:0000256" key="1">
    <source>
        <dbReference type="SAM" id="MobiDB-lite"/>
    </source>
</evidence>
<feature type="compositionally biased region" description="Basic and acidic residues" evidence="1">
    <location>
        <begin position="46"/>
        <end position="58"/>
    </location>
</feature>
<sequence>MSRDAVDAVPRAADDAPAQEDMRDESPLCGGSVIANEQVIAESGGEQDRRSAGDDAKQAVEPGGSLISQTEDPGGRNMNVKASEHMDVEDERNTEAARSSEMDGDGEDAGSQNTSDAASVTVDPAVKYHANWEAWQNYFVDYCRRTLQVIPVKETMSCAERNKRLKKTKRGVDEDQLVPTEFDPYQRTYICTHGWKKRKSRSEGSRPRQHVRLTRCPFRFVVQWNLARGELQVKNGVWLHNHQVSPAAFATYPSSRGVFHPLVGARVQGMLEVGAKRSRIYDYLLEHDENVMQADVDNLVRDYSSSMTNVDDNEETARELALFAAVDPENLLSVADTDCGETGVISIASAHMRLVFARFSEVLLLIAAIRRIGASGECEL</sequence>
<gene>
    <name evidence="2" type="ORF">AM587_10002742</name>
</gene>
<comment type="caution">
    <text evidence="2">The sequence shown here is derived from an EMBL/GenBank/DDBJ whole genome shotgun (WGS) entry which is preliminary data.</text>
</comment>